<dbReference type="AlphaFoldDB" id="A0AAD5LX80"/>
<evidence type="ECO:0000313" key="2">
    <source>
        <dbReference type="EMBL" id="KAJ1347120.1"/>
    </source>
</evidence>
<organism evidence="2 3">
    <name type="scientific">Parelaphostrongylus tenuis</name>
    <name type="common">Meningeal worm</name>
    <dbReference type="NCBI Taxonomy" id="148309"/>
    <lineage>
        <taxon>Eukaryota</taxon>
        <taxon>Metazoa</taxon>
        <taxon>Ecdysozoa</taxon>
        <taxon>Nematoda</taxon>
        <taxon>Chromadorea</taxon>
        <taxon>Rhabditida</taxon>
        <taxon>Rhabditina</taxon>
        <taxon>Rhabditomorpha</taxon>
        <taxon>Strongyloidea</taxon>
        <taxon>Metastrongylidae</taxon>
        <taxon>Parelaphostrongylus</taxon>
    </lineage>
</organism>
<evidence type="ECO:0000313" key="3">
    <source>
        <dbReference type="Proteomes" id="UP001196413"/>
    </source>
</evidence>
<feature type="chain" id="PRO_5042191204" description="Lipoprotein" evidence="1">
    <location>
        <begin position="21"/>
        <end position="190"/>
    </location>
</feature>
<name>A0AAD5LX80_PARTN</name>
<dbReference type="EMBL" id="JAHQIW010000271">
    <property type="protein sequence ID" value="KAJ1347120.1"/>
    <property type="molecule type" value="Genomic_DNA"/>
</dbReference>
<dbReference type="Proteomes" id="UP001196413">
    <property type="component" value="Unassembled WGS sequence"/>
</dbReference>
<protein>
    <recommendedName>
        <fullName evidence="4">Lipoprotein</fullName>
    </recommendedName>
</protein>
<evidence type="ECO:0008006" key="4">
    <source>
        <dbReference type="Google" id="ProtNLM"/>
    </source>
</evidence>
<accession>A0AAD5LX80</accession>
<keyword evidence="3" id="KW-1185">Reference proteome</keyword>
<sequence>MMRLLTIGLLTISVLIITRAFGCGVMPPGQASTRSFSITGFNLPVSMVYSESANVIAGTSGISISRDAARASVQRLVMQAVFDVLERQGRSALLSDAMISAILDQLEVQINYDPLECKGAAVSDTSTKENDLFKVLLESEAKNQKRAGYFTRLEELMMVACYDVLVEDGRRPCERIASQKNGQHGQWMSG</sequence>
<feature type="signal peptide" evidence="1">
    <location>
        <begin position="1"/>
        <end position="20"/>
    </location>
</feature>
<comment type="caution">
    <text evidence="2">The sequence shown here is derived from an EMBL/GenBank/DDBJ whole genome shotgun (WGS) entry which is preliminary data.</text>
</comment>
<gene>
    <name evidence="2" type="ORF">KIN20_002082</name>
</gene>
<keyword evidence="1" id="KW-0732">Signal</keyword>
<reference evidence="2" key="1">
    <citation type="submission" date="2021-06" db="EMBL/GenBank/DDBJ databases">
        <title>Parelaphostrongylus tenuis whole genome reference sequence.</title>
        <authorList>
            <person name="Garwood T.J."/>
            <person name="Larsen P.A."/>
            <person name="Fountain-Jones N.M."/>
            <person name="Garbe J.R."/>
            <person name="Macchietto M.G."/>
            <person name="Kania S.A."/>
            <person name="Gerhold R.W."/>
            <person name="Richards J.E."/>
            <person name="Wolf T.M."/>
        </authorList>
    </citation>
    <scope>NUCLEOTIDE SEQUENCE</scope>
    <source>
        <strain evidence="2">MNPRO001-30</strain>
        <tissue evidence="2">Meninges</tissue>
    </source>
</reference>
<evidence type="ECO:0000256" key="1">
    <source>
        <dbReference type="SAM" id="SignalP"/>
    </source>
</evidence>
<proteinExistence type="predicted"/>